<keyword evidence="2" id="KW-1185">Reference proteome</keyword>
<name>A0ABR9WQ81_9FLAO</name>
<protein>
    <submittedName>
        <fullName evidence="1">Uncharacterized protein</fullName>
    </submittedName>
</protein>
<evidence type="ECO:0000313" key="2">
    <source>
        <dbReference type="Proteomes" id="UP000656274"/>
    </source>
</evidence>
<dbReference type="EMBL" id="JADFTZ010000001">
    <property type="protein sequence ID" value="MBE9576078.1"/>
    <property type="molecule type" value="Genomic_DNA"/>
</dbReference>
<comment type="caution">
    <text evidence="1">The sequence shown here is derived from an EMBL/GenBank/DDBJ whole genome shotgun (WGS) entry which is preliminary data.</text>
</comment>
<evidence type="ECO:0000313" key="1">
    <source>
        <dbReference type="EMBL" id="MBE9576078.1"/>
    </source>
</evidence>
<dbReference type="RefSeq" id="WP_194094249.1">
    <property type="nucleotide sequence ID" value="NZ_JADFTZ010000001.1"/>
</dbReference>
<sequence>MKKIILLLFVSYFLIYCQKKTEKLTPVKYISKINIEKQIYSKDSLTLVSSIQKDISEHKGGYHSKTFDAETLIIIDTIMYSPNNERIFFFVITKSQNKKLYPKEMSEQEMSEASKYSNLALDGSHFQGKAYVAYKKNDTILRTQFYGITTSEYENIESVRQRQRNIFFKEFSAVNEKGYEYNVDDKRFWDNDYFWDKMNRELENEKEFEEMKITNPENIYENPRSR</sequence>
<organism evidence="1 2">
    <name type="scientific">Flavobacterium proteolyticum</name>
    <dbReference type="NCBI Taxonomy" id="2911683"/>
    <lineage>
        <taxon>Bacteria</taxon>
        <taxon>Pseudomonadati</taxon>
        <taxon>Bacteroidota</taxon>
        <taxon>Flavobacteriia</taxon>
        <taxon>Flavobacteriales</taxon>
        <taxon>Flavobacteriaceae</taxon>
        <taxon>Flavobacterium</taxon>
    </lineage>
</organism>
<dbReference type="Proteomes" id="UP000656274">
    <property type="component" value="Unassembled WGS sequence"/>
</dbReference>
<reference evidence="1 2" key="1">
    <citation type="submission" date="2020-10" db="EMBL/GenBank/DDBJ databases">
        <title>The genome sequence of Flavobacterium aquaticum 1Y8A.</title>
        <authorList>
            <person name="Liu Y."/>
        </authorList>
    </citation>
    <scope>NUCLEOTIDE SEQUENCE [LARGE SCALE GENOMIC DNA]</scope>
    <source>
        <strain evidence="1 2">1Y8A</strain>
    </source>
</reference>
<accession>A0ABR9WQ81</accession>
<proteinExistence type="predicted"/>
<gene>
    <name evidence="1" type="ORF">IM755_05090</name>
</gene>